<dbReference type="HAMAP" id="MF_00223">
    <property type="entry name" value="FolE"/>
    <property type="match status" value="1"/>
</dbReference>
<evidence type="ECO:0000259" key="7">
    <source>
        <dbReference type="Pfam" id="PF01227"/>
    </source>
</evidence>
<dbReference type="Proteomes" id="UP000253940">
    <property type="component" value="Chromosome"/>
</dbReference>
<dbReference type="InterPro" id="IPR020602">
    <property type="entry name" value="GTP_CycHdrlase_I_dom"/>
</dbReference>
<dbReference type="KEGG" id="mbah:HYN46_05670"/>
<name>A0A345P510_9GAMM</name>
<evidence type="ECO:0000313" key="8">
    <source>
        <dbReference type="EMBL" id="AXI02369.1"/>
    </source>
</evidence>
<comment type="catalytic activity">
    <reaction evidence="1 6">
        <text>GTP + H2O = 7,8-dihydroneopterin 3'-triphosphate + formate + H(+)</text>
        <dbReference type="Rhea" id="RHEA:17473"/>
        <dbReference type="ChEBI" id="CHEBI:15377"/>
        <dbReference type="ChEBI" id="CHEBI:15378"/>
        <dbReference type="ChEBI" id="CHEBI:15740"/>
        <dbReference type="ChEBI" id="CHEBI:37565"/>
        <dbReference type="ChEBI" id="CHEBI:58462"/>
        <dbReference type="EC" id="3.5.4.16"/>
    </reaction>
</comment>
<comment type="pathway">
    <text evidence="2 6">Cofactor biosynthesis; 7,8-dihydroneopterin triphosphate biosynthesis; 7,8-dihydroneopterin triphosphate from GTP: step 1/1.</text>
</comment>
<protein>
    <recommendedName>
        <fullName evidence="6">GTP cyclohydrolase 1</fullName>
        <ecNumber evidence="6">3.5.4.16</ecNumber>
    </recommendedName>
    <alternativeName>
        <fullName evidence="6">GTP cyclohydrolase I</fullName>
        <shortName evidence="6">GTP-CH-I</shortName>
    </alternativeName>
</protein>
<dbReference type="InterPro" id="IPR043134">
    <property type="entry name" value="GTP-CH-I_N"/>
</dbReference>
<evidence type="ECO:0000256" key="2">
    <source>
        <dbReference type="ARBA" id="ARBA00005080"/>
    </source>
</evidence>
<evidence type="ECO:0000256" key="4">
    <source>
        <dbReference type="ARBA" id="ARBA00022563"/>
    </source>
</evidence>
<evidence type="ECO:0000256" key="5">
    <source>
        <dbReference type="ARBA" id="ARBA00022801"/>
    </source>
</evidence>
<feature type="binding site" evidence="6">
    <location>
        <position position="118"/>
    </location>
    <ligand>
        <name>Zn(2+)</name>
        <dbReference type="ChEBI" id="CHEBI:29105"/>
    </ligand>
</feature>
<keyword evidence="6" id="KW-0547">Nucleotide-binding</keyword>
<keyword evidence="9" id="KW-1185">Reference proteome</keyword>
<evidence type="ECO:0000256" key="3">
    <source>
        <dbReference type="ARBA" id="ARBA00008085"/>
    </source>
</evidence>
<feature type="binding site" evidence="6">
    <location>
        <position position="186"/>
    </location>
    <ligand>
        <name>Zn(2+)</name>
        <dbReference type="ChEBI" id="CHEBI:29105"/>
    </ligand>
</feature>
<dbReference type="InterPro" id="IPR018234">
    <property type="entry name" value="GTP_CycHdrlase_I_CS"/>
</dbReference>
<dbReference type="EC" id="3.5.4.16" evidence="6"/>
<dbReference type="GO" id="GO:0008270">
    <property type="term" value="F:zinc ion binding"/>
    <property type="evidence" value="ECO:0007669"/>
    <property type="project" value="UniProtKB-UniRule"/>
</dbReference>
<keyword evidence="4 6" id="KW-0554">One-carbon metabolism</keyword>
<dbReference type="RefSeq" id="WP_114898479.1">
    <property type="nucleotide sequence ID" value="NZ_CP031222.1"/>
</dbReference>
<dbReference type="NCBIfam" id="TIGR00063">
    <property type="entry name" value="folE"/>
    <property type="match status" value="1"/>
</dbReference>
<dbReference type="Pfam" id="PF01227">
    <property type="entry name" value="GTP_cyclohydroI"/>
    <property type="match status" value="1"/>
</dbReference>
<dbReference type="NCBIfam" id="NF006826">
    <property type="entry name" value="PRK09347.1-3"/>
    <property type="match status" value="1"/>
</dbReference>
<keyword evidence="5 6" id="KW-0378">Hydrolase</keyword>
<keyword evidence="6" id="KW-0342">GTP-binding</keyword>
<feature type="domain" description="GTP cyclohydrolase I" evidence="7">
    <location>
        <begin position="46"/>
        <end position="221"/>
    </location>
</feature>
<dbReference type="Gene3D" id="1.10.286.10">
    <property type="match status" value="1"/>
</dbReference>
<dbReference type="GO" id="GO:0046654">
    <property type="term" value="P:tetrahydrofolate biosynthetic process"/>
    <property type="evidence" value="ECO:0007669"/>
    <property type="project" value="UniProtKB-UniRule"/>
</dbReference>
<dbReference type="PROSITE" id="PS00860">
    <property type="entry name" value="GTP_CYCLOHYDROL_1_2"/>
    <property type="match status" value="1"/>
</dbReference>
<keyword evidence="6" id="KW-0862">Zinc</keyword>
<organism evidence="8 9">
    <name type="scientific">Aquirhabdus parva</name>
    <dbReference type="NCBI Taxonomy" id="2283318"/>
    <lineage>
        <taxon>Bacteria</taxon>
        <taxon>Pseudomonadati</taxon>
        <taxon>Pseudomonadota</taxon>
        <taxon>Gammaproteobacteria</taxon>
        <taxon>Moraxellales</taxon>
        <taxon>Moraxellaceae</taxon>
        <taxon>Aquirhabdus</taxon>
    </lineage>
</organism>
<reference evidence="8 9" key="1">
    <citation type="submission" date="2018-07" db="EMBL/GenBank/DDBJ databases">
        <title>Genome sequencing of Moraxellaceae gen. HYN0046.</title>
        <authorList>
            <person name="Kim M."/>
            <person name="Yi H."/>
        </authorList>
    </citation>
    <scope>NUCLEOTIDE SEQUENCE [LARGE SCALE GENOMIC DNA]</scope>
    <source>
        <strain evidence="8 9">HYN0046</strain>
    </source>
</reference>
<dbReference type="InterPro" id="IPR043133">
    <property type="entry name" value="GTP-CH-I_C/QueF"/>
</dbReference>
<dbReference type="EMBL" id="CP031222">
    <property type="protein sequence ID" value="AXI02369.1"/>
    <property type="molecule type" value="Genomic_DNA"/>
</dbReference>
<dbReference type="OrthoDB" id="9801207at2"/>
<dbReference type="GO" id="GO:0006729">
    <property type="term" value="P:tetrahydrobiopterin biosynthetic process"/>
    <property type="evidence" value="ECO:0007669"/>
    <property type="project" value="TreeGrafter"/>
</dbReference>
<dbReference type="PANTHER" id="PTHR11109:SF7">
    <property type="entry name" value="GTP CYCLOHYDROLASE 1"/>
    <property type="match status" value="1"/>
</dbReference>
<dbReference type="GO" id="GO:0003934">
    <property type="term" value="F:GTP cyclohydrolase I activity"/>
    <property type="evidence" value="ECO:0007669"/>
    <property type="project" value="UniProtKB-UniRule"/>
</dbReference>
<sequence length="227" mass="25017">MTLPLRQPSVHLYAGNQTAEELLAEQELAEQQGAESTQESTLLALQQSYATLISGVGEDLTRPGLVDTPIRAAKALSFLTKGYAQTLEDVTNGAIFPSNNHEMVMVKGIEFFSMCEHHLLPFMGHTHVAYLPEGKVLGLSKMARIVDMYARRLQIQENLTQEIAQAVMDATGARGVAVVMDAQHMCMMMRGVQKQDSSTRSVAMIGQFTTDNQARNEFLRALPASRF</sequence>
<dbReference type="FunFam" id="3.30.1130.10:FF:000001">
    <property type="entry name" value="GTP cyclohydrolase 1"/>
    <property type="match status" value="1"/>
</dbReference>
<evidence type="ECO:0000256" key="6">
    <source>
        <dbReference type="HAMAP-Rule" id="MF_00223"/>
    </source>
</evidence>
<accession>A0A345P510</accession>
<evidence type="ECO:0000313" key="9">
    <source>
        <dbReference type="Proteomes" id="UP000253940"/>
    </source>
</evidence>
<dbReference type="AlphaFoldDB" id="A0A345P510"/>
<dbReference type="InterPro" id="IPR001474">
    <property type="entry name" value="GTP_CycHdrlase_I"/>
</dbReference>
<dbReference type="Gene3D" id="3.30.1130.10">
    <property type="match status" value="1"/>
</dbReference>
<comment type="similarity">
    <text evidence="3 6">Belongs to the GTP cyclohydrolase I family.</text>
</comment>
<comment type="subunit">
    <text evidence="6">Homopolymer.</text>
</comment>
<proteinExistence type="inferred from homology"/>
<dbReference type="SUPFAM" id="SSF55620">
    <property type="entry name" value="Tetrahydrobiopterin biosynthesis enzymes-like"/>
    <property type="match status" value="1"/>
</dbReference>
<dbReference type="GO" id="GO:0006730">
    <property type="term" value="P:one-carbon metabolic process"/>
    <property type="evidence" value="ECO:0007669"/>
    <property type="project" value="UniProtKB-UniRule"/>
</dbReference>
<feature type="binding site" evidence="6">
    <location>
        <position position="115"/>
    </location>
    <ligand>
        <name>Zn(2+)</name>
        <dbReference type="ChEBI" id="CHEBI:29105"/>
    </ligand>
</feature>
<dbReference type="PROSITE" id="PS00859">
    <property type="entry name" value="GTP_CYCLOHYDROL_1_1"/>
    <property type="match status" value="1"/>
</dbReference>
<evidence type="ECO:0000256" key="1">
    <source>
        <dbReference type="ARBA" id="ARBA00001052"/>
    </source>
</evidence>
<dbReference type="PANTHER" id="PTHR11109">
    <property type="entry name" value="GTP CYCLOHYDROLASE I"/>
    <property type="match status" value="1"/>
</dbReference>
<dbReference type="NCBIfam" id="NF006825">
    <property type="entry name" value="PRK09347.1-2"/>
    <property type="match status" value="1"/>
</dbReference>
<gene>
    <name evidence="6 8" type="primary">folE</name>
    <name evidence="8" type="ORF">HYN46_05670</name>
</gene>
<dbReference type="GO" id="GO:0005525">
    <property type="term" value="F:GTP binding"/>
    <property type="evidence" value="ECO:0007669"/>
    <property type="project" value="UniProtKB-KW"/>
</dbReference>
<keyword evidence="6" id="KW-0479">Metal-binding</keyword>
<dbReference type="UniPathway" id="UPA00848">
    <property type="reaction ID" value="UER00151"/>
</dbReference>
<dbReference type="GO" id="GO:0005737">
    <property type="term" value="C:cytoplasm"/>
    <property type="evidence" value="ECO:0007669"/>
    <property type="project" value="TreeGrafter"/>
</dbReference>